<dbReference type="Pfam" id="PF13228">
    <property type="entry name" value="DUF4037"/>
    <property type="match status" value="1"/>
</dbReference>
<keyword evidence="3" id="KW-1185">Reference proteome</keyword>
<proteinExistence type="predicted"/>
<evidence type="ECO:0000313" key="3">
    <source>
        <dbReference type="Proteomes" id="UP000322499"/>
    </source>
</evidence>
<reference evidence="2 3" key="1">
    <citation type="submission" date="2019-07" db="EMBL/GenBank/DDBJ databases">
        <title>Genomic Encyclopedia of Archaeal and Bacterial Type Strains, Phase II (KMG-II): from individual species to whole genera.</title>
        <authorList>
            <person name="Goeker M."/>
        </authorList>
    </citation>
    <scope>NUCLEOTIDE SEQUENCE [LARGE SCALE GENOMIC DNA]</scope>
    <source>
        <strain evidence="2 3">DSM 46842</strain>
    </source>
</reference>
<evidence type="ECO:0000259" key="1">
    <source>
        <dbReference type="Pfam" id="PF13228"/>
    </source>
</evidence>
<protein>
    <submittedName>
        <fullName evidence="2">Uncharacterized protein DUF4037</fullName>
    </submittedName>
</protein>
<organism evidence="2 3">
    <name type="scientific">Blastococcus xanthinilyticus</name>
    <dbReference type="NCBI Taxonomy" id="1564164"/>
    <lineage>
        <taxon>Bacteria</taxon>
        <taxon>Bacillati</taxon>
        <taxon>Actinomycetota</taxon>
        <taxon>Actinomycetes</taxon>
        <taxon>Geodermatophilales</taxon>
        <taxon>Geodermatophilaceae</taxon>
        <taxon>Blastococcus</taxon>
    </lineage>
</organism>
<dbReference type="Proteomes" id="UP000322499">
    <property type="component" value="Unassembled WGS sequence"/>
</dbReference>
<evidence type="ECO:0000313" key="2">
    <source>
        <dbReference type="EMBL" id="TYP86124.1"/>
    </source>
</evidence>
<dbReference type="AlphaFoldDB" id="A0A5S5CSM2"/>
<sequence>MDAVRFVPATELSAAFYWDAVAPLLAGEPHAAGLLGWGSDVLGYDTERSTDHGWGPRLLVFLSEGEHAPDVRRLLDAQLPESFAGWPVRFGWDDVTPRHHVTVTTLHRWLTDFLGIDATGGMSTLDWLLTPQQRLLGVVSGAGHTDGCGSLAAVRSALSWYPEQVWRWLLACQWHRLAQDEAFVARTAEVGDATGSAVVAARLVREMMRLALLLDRRYAPYDKWLGTAFAGGAHADGLPEHLNRVLSADAAPDREAALADAWVALGNRHNAAGLTTPVPVRIGTYHRRPAQVLMADRFTGALLSTVTDPFLQGLPPIGSVDHVTDHAEVLSTPAHYRRLATLWRSADPLT</sequence>
<feature type="domain" description="DUF4037" evidence="1">
    <location>
        <begin position="127"/>
        <end position="225"/>
    </location>
</feature>
<name>A0A5S5CSM2_9ACTN</name>
<accession>A0A5S5CSM2</accession>
<comment type="caution">
    <text evidence="2">The sequence shown here is derived from an EMBL/GenBank/DDBJ whole genome shotgun (WGS) entry which is preliminary data.</text>
</comment>
<dbReference type="EMBL" id="VNHW01000010">
    <property type="protein sequence ID" value="TYP86124.1"/>
    <property type="molecule type" value="Genomic_DNA"/>
</dbReference>
<gene>
    <name evidence="2" type="ORF">BD833_11011</name>
</gene>
<dbReference type="InterPro" id="IPR025117">
    <property type="entry name" value="DUF4037"/>
</dbReference>